<evidence type="ECO:0000256" key="8">
    <source>
        <dbReference type="SAM" id="MobiDB-lite"/>
    </source>
</evidence>
<dbReference type="EMBL" id="KN822165">
    <property type="protein sequence ID" value="KIM53950.1"/>
    <property type="molecule type" value="Genomic_DNA"/>
</dbReference>
<gene>
    <name evidence="10" type="ORF">SCLCIDRAFT_97185</name>
</gene>
<dbReference type="PROSITE" id="PS00463">
    <property type="entry name" value="ZN2_CY6_FUNGAL_1"/>
    <property type="match status" value="1"/>
</dbReference>
<dbReference type="AlphaFoldDB" id="A0A0C3CZH0"/>
<evidence type="ECO:0000256" key="3">
    <source>
        <dbReference type="ARBA" id="ARBA00022833"/>
    </source>
</evidence>
<comment type="subcellular location">
    <subcellularLocation>
        <location evidence="1">Nucleus</location>
    </subcellularLocation>
</comment>
<dbReference type="InParanoid" id="A0A0C3CZH0"/>
<dbReference type="GO" id="GO:0005634">
    <property type="term" value="C:nucleus"/>
    <property type="evidence" value="ECO:0007669"/>
    <property type="project" value="UniProtKB-SubCell"/>
</dbReference>
<feature type="non-terminal residue" evidence="10">
    <location>
        <position position="1"/>
    </location>
</feature>
<evidence type="ECO:0000256" key="5">
    <source>
        <dbReference type="ARBA" id="ARBA00023125"/>
    </source>
</evidence>
<sequence>TKRRKVNHACLYCRRSHMTCDEGRPCQRCIKREIGHLCHDEQRPPKNNAKHEPIVTSSAEPSRSLSQSVYTSSAIPQTTSAWTMSVPQNSFLYQPETLGNEFSVLTWVLFLYCFPLYLRDFLETLDDGSFFTPPPPTVTPALVSAPSFANTSPENVTTFVATPAPPPEVVAKPEAPPDPPAEELAPLLPAATKTEKFLLIAADQESGTRDERLNRVIQSKYEAGLLKPYDYVKGYARLSRWMDRNVSKQSKQQILQPLSVLRPKFRAVAQSLRDIDLVFIEEAFERLLLDYDRVFSAMGVPACLWRRTGEIYKGNREFSELVGVDGYMMRDGRLCIYELMAEESAVNYWEKYGHVAFDTSQKAVLTSCIDEDAPSEEGFVSCCFSFTIRRDKWGIPSMIVGNFIK</sequence>
<keyword evidence="5" id="KW-0238">DNA-binding</keyword>
<dbReference type="SMART" id="SM00066">
    <property type="entry name" value="GAL4"/>
    <property type="match status" value="1"/>
</dbReference>
<evidence type="ECO:0000313" key="10">
    <source>
        <dbReference type="EMBL" id="KIM53950.1"/>
    </source>
</evidence>
<dbReference type="Gene3D" id="4.10.240.10">
    <property type="entry name" value="Zn(2)-C6 fungal-type DNA-binding domain"/>
    <property type="match status" value="1"/>
</dbReference>
<reference evidence="10 11" key="1">
    <citation type="submission" date="2014-04" db="EMBL/GenBank/DDBJ databases">
        <authorList>
            <consortium name="DOE Joint Genome Institute"/>
            <person name="Kuo A."/>
            <person name="Kohler A."/>
            <person name="Nagy L.G."/>
            <person name="Floudas D."/>
            <person name="Copeland A."/>
            <person name="Barry K.W."/>
            <person name="Cichocki N."/>
            <person name="Veneault-Fourrey C."/>
            <person name="LaButti K."/>
            <person name="Lindquist E.A."/>
            <person name="Lipzen A."/>
            <person name="Lundell T."/>
            <person name="Morin E."/>
            <person name="Murat C."/>
            <person name="Sun H."/>
            <person name="Tunlid A."/>
            <person name="Henrissat B."/>
            <person name="Grigoriev I.V."/>
            <person name="Hibbett D.S."/>
            <person name="Martin F."/>
            <person name="Nordberg H.P."/>
            <person name="Cantor M.N."/>
            <person name="Hua S.X."/>
        </authorList>
    </citation>
    <scope>NUCLEOTIDE SEQUENCE [LARGE SCALE GENOMIC DNA]</scope>
    <source>
        <strain evidence="10 11">Foug A</strain>
    </source>
</reference>
<evidence type="ECO:0000256" key="7">
    <source>
        <dbReference type="ARBA" id="ARBA00023242"/>
    </source>
</evidence>
<dbReference type="Proteomes" id="UP000053989">
    <property type="component" value="Unassembled WGS sequence"/>
</dbReference>
<evidence type="ECO:0000256" key="2">
    <source>
        <dbReference type="ARBA" id="ARBA00022723"/>
    </source>
</evidence>
<feature type="compositionally biased region" description="Basic and acidic residues" evidence="8">
    <location>
        <begin position="40"/>
        <end position="53"/>
    </location>
</feature>
<evidence type="ECO:0000313" key="11">
    <source>
        <dbReference type="Proteomes" id="UP000053989"/>
    </source>
</evidence>
<proteinExistence type="predicted"/>
<dbReference type="GO" id="GO:0000977">
    <property type="term" value="F:RNA polymerase II transcription regulatory region sequence-specific DNA binding"/>
    <property type="evidence" value="ECO:0007669"/>
    <property type="project" value="TreeGrafter"/>
</dbReference>
<keyword evidence="7" id="KW-0539">Nucleus</keyword>
<organism evidence="10 11">
    <name type="scientific">Scleroderma citrinum Foug A</name>
    <dbReference type="NCBI Taxonomy" id="1036808"/>
    <lineage>
        <taxon>Eukaryota</taxon>
        <taxon>Fungi</taxon>
        <taxon>Dikarya</taxon>
        <taxon>Basidiomycota</taxon>
        <taxon>Agaricomycotina</taxon>
        <taxon>Agaricomycetes</taxon>
        <taxon>Agaricomycetidae</taxon>
        <taxon>Boletales</taxon>
        <taxon>Sclerodermatineae</taxon>
        <taxon>Sclerodermataceae</taxon>
        <taxon>Scleroderma</taxon>
    </lineage>
</organism>
<dbReference type="PROSITE" id="PS50048">
    <property type="entry name" value="ZN2_CY6_FUNGAL_2"/>
    <property type="match status" value="1"/>
</dbReference>
<name>A0A0C3CZH0_9AGAM</name>
<dbReference type="SUPFAM" id="SSF57701">
    <property type="entry name" value="Zn2/Cys6 DNA-binding domain"/>
    <property type="match status" value="1"/>
</dbReference>
<evidence type="ECO:0000259" key="9">
    <source>
        <dbReference type="PROSITE" id="PS50048"/>
    </source>
</evidence>
<keyword evidence="11" id="KW-1185">Reference proteome</keyword>
<feature type="domain" description="Zn(2)-C6 fungal-type" evidence="9">
    <location>
        <begin position="9"/>
        <end position="38"/>
    </location>
</feature>
<keyword evidence="6" id="KW-0804">Transcription</keyword>
<dbReference type="Pfam" id="PF00172">
    <property type="entry name" value="Zn_clus"/>
    <property type="match status" value="1"/>
</dbReference>
<accession>A0A0C3CZH0</accession>
<keyword evidence="3" id="KW-0862">Zinc</keyword>
<reference evidence="11" key="2">
    <citation type="submission" date="2015-01" db="EMBL/GenBank/DDBJ databases">
        <title>Evolutionary Origins and Diversification of the Mycorrhizal Mutualists.</title>
        <authorList>
            <consortium name="DOE Joint Genome Institute"/>
            <consortium name="Mycorrhizal Genomics Consortium"/>
            <person name="Kohler A."/>
            <person name="Kuo A."/>
            <person name="Nagy L.G."/>
            <person name="Floudas D."/>
            <person name="Copeland A."/>
            <person name="Barry K.W."/>
            <person name="Cichocki N."/>
            <person name="Veneault-Fourrey C."/>
            <person name="LaButti K."/>
            <person name="Lindquist E.A."/>
            <person name="Lipzen A."/>
            <person name="Lundell T."/>
            <person name="Morin E."/>
            <person name="Murat C."/>
            <person name="Riley R."/>
            <person name="Ohm R."/>
            <person name="Sun H."/>
            <person name="Tunlid A."/>
            <person name="Henrissat B."/>
            <person name="Grigoriev I.V."/>
            <person name="Hibbett D.S."/>
            <person name="Martin F."/>
        </authorList>
    </citation>
    <scope>NUCLEOTIDE SEQUENCE [LARGE SCALE GENOMIC DNA]</scope>
    <source>
        <strain evidence="11">Foug A</strain>
    </source>
</reference>
<dbReference type="InterPro" id="IPR056751">
    <property type="entry name" value="PAS_13"/>
</dbReference>
<evidence type="ECO:0000256" key="1">
    <source>
        <dbReference type="ARBA" id="ARBA00004123"/>
    </source>
</evidence>
<feature type="non-terminal residue" evidence="10">
    <location>
        <position position="405"/>
    </location>
</feature>
<keyword evidence="4" id="KW-0805">Transcription regulation</keyword>
<dbReference type="PANTHER" id="PTHR31986:SF7">
    <property type="entry name" value="REGULATOR OF DRUG SENSITIVITY 2"/>
    <property type="match status" value="1"/>
</dbReference>
<dbReference type="InterPro" id="IPR053045">
    <property type="entry name" value="Zinc_cluster_trans_reg"/>
</dbReference>
<dbReference type="OrthoDB" id="65716at2759"/>
<dbReference type="CDD" id="cd00067">
    <property type="entry name" value="GAL4"/>
    <property type="match status" value="1"/>
</dbReference>
<dbReference type="STRING" id="1036808.A0A0C3CZH0"/>
<evidence type="ECO:0000256" key="6">
    <source>
        <dbReference type="ARBA" id="ARBA00023163"/>
    </source>
</evidence>
<dbReference type="InterPro" id="IPR036864">
    <property type="entry name" value="Zn2-C6_fun-type_DNA-bd_sf"/>
</dbReference>
<dbReference type="FunFam" id="4.10.240.10:FF:000002">
    <property type="entry name" value="Zn cluster transcription factor Rds2"/>
    <property type="match status" value="1"/>
</dbReference>
<dbReference type="InterPro" id="IPR001138">
    <property type="entry name" value="Zn2Cys6_DnaBD"/>
</dbReference>
<dbReference type="GO" id="GO:0008270">
    <property type="term" value="F:zinc ion binding"/>
    <property type="evidence" value="ECO:0007669"/>
    <property type="project" value="InterPro"/>
</dbReference>
<dbReference type="PANTHER" id="PTHR31986">
    <property type="entry name" value="REGULATOR OF DRUG SENSITIVITY 2"/>
    <property type="match status" value="1"/>
</dbReference>
<dbReference type="GO" id="GO:0000981">
    <property type="term" value="F:DNA-binding transcription factor activity, RNA polymerase II-specific"/>
    <property type="evidence" value="ECO:0007669"/>
    <property type="project" value="InterPro"/>
</dbReference>
<evidence type="ECO:0000256" key="4">
    <source>
        <dbReference type="ARBA" id="ARBA00023015"/>
    </source>
</evidence>
<dbReference type="HOGENOM" id="CLU_010748_0_2_1"/>
<protein>
    <recommendedName>
        <fullName evidence="9">Zn(2)-C6 fungal-type domain-containing protein</fullName>
    </recommendedName>
</protein>
<feature type="region of interest" description="Disordered" evidence="8">
    <location>
        <begin position="40"/>
        <end position="63"/>
    </location>
</feature>
<keyword evidence="2" id="KW-0479">Metal-binding</keyword>
<dbReference type="Pfam" id="PF24990">
    <property type="entry name" value="PAS_13"/>
    <property type="match status" value="1"/>
</dbReference>